<name>A0A0N4Z7K9_PARTI</name>
<evidence type="ECO:0000313" key="4">
    <source>
        <dbReference type="Proteomes" id="UP000038045"/>
    </source>
</evidence>
<dbReference type="STRING" id="131310.A0A0N4Z7K9"/>
<dbReference type="FunFam" id="1.10.238.200:FF:000003">
    <property type="entry name" value="DCN1-like protein 3"/>
    <property type="match status" value="1"/>
</dbReference>
<dbReference type="GO" id="GO:0097602">
    <property type="term" value="F:cullin family protein binding"/>
    <property type="evidence" value="ECO:0007669"/>
    <property type="project" value="TreeGrafter"/>
</dbReference>
<reference evidence="5" key="1">
    <citation type="submission" date="2017-02" db="UniProtKB">
        <authorList>
            <consortium name="WormBaseParasite"/>
        </authorList>
    </citation>
    <scope>IDENTIFICATION</scope>
</reference>
<proteinExistence type="predicted"/>
<accession>A0A0N4Z7K9</accession>
<dbReference type="PANTHER" id="PTHR12281">
    <property type="entry name" value="RP42 RELATED"/>
    <property type="match status" value="1"/>
</dbReference>
<dbReference type="InterPro" id="IPR009060">
    <property type="entry name" value="UBA-like_sf"/>
</dbReference>
<dbReference type="Gene3D" id="1.10.8.10">
    <property type="entry name" value="DNA helicase RuvA subunit, C-terminal domain"/>
    <property type="match status" value="1"/>
</dbReference>
<keyword evidence="1" id="KW-0833">Ubl conjugation pathway</keyword>
<dbReference type="AlphaFoldDB" id="A0A0N4Z7K9"/>
<dbReference type="PANTHER" id="PTHR12281:SF32">
    <property type="entry name" value="DCN1-LIKE PROTEIN"/>
    <property type="match status" value="1"/>
</dbReference>
<dbReference type="GO" id="GO:2000436">
    <property type="term" value="P:positive regulation of protein neddylation"/>
    <property type="evidence" value="ECO:0007669"/>
    <property type="project" value="UniProtKB-ARBA"/>
</dbReference>
<dbReference type="SUPFAM" id="SSF46934">
    <property type="entry name" value="UBA-like"/>
    <property type="match status" value="1"/>
</dbReference>
<sequence length="261" mass="30826">MSLSRYQSSLVRKFVDTTESDRDIALTFLQACNWDLNNAISEYFSNPQYYNPRDHIQINSQFKVVKSIVEEIFKRFYDKTDDCGTNLGPKGVANLLNFLDIDFADRKVLILAWLCEASIQGEFSREELENGVQKMELKSINEIVSKLTNWDKNLDTPSYSYHFKSLYEYTYDFANDKPGRKWLPIPVAIDYWRILFRVEPPLLPRWFIFLENTDKGKITKDTWNLSLDFLLTMDERFKNYASDDCWPVLIDEFVEFTKSNI</sequence>
<dbReference type="InterPro" id="IPR014764">
    <property type="entry name" value="DCN-prot"/>
</dbReference>
<dbReference type="Gene3D" id="1.10.238.10">
    <property type="entry name" value="EF-hand"/>
    <property type="match status" value="1"/>
</dbReference>
<feature type="domain" description="DCUN1" evidence="3">
    <location>
        <begin position="64"/>
        <end position="258"/>
    </location>
</feature>
<dbReference type="CDD" id="cd14273">
    <property type="entry name" value="UBA_TAP-C_like"/>
    <property type="match status" value="1"/>
</dbReference>
<evidence type="ECO:0000259" key="3">
    <source>
        <dbReference type="PROSITE" id="PS51229"/>
    </source>
</evidence>
<dbReference type="WBParaSite" id="PTRK_0000316300.1">
    <property type="protein sequence ID" value="PTRK_0000316300.1"/>
    <property type="gene ID" value="PTRK_0000316300"/>
</dbReference>
<dbReference type="GO" id="GO:0032182">
    <property type="term" value="F:ubiquitin-like protein binding"/>
    <property type="evidence" value="ECO:0007669"/>
    <property type="project" value="TreeGrafter"/>
</dbReference>
<dbReference type="Proteomes" id="UP000038045">
    <property type="component" value="Unplaced"/>
</dbReference>
<dbReference type="Pfam" id="PF03556">
    <property type="entry name" value="Cullin_binding"/>
    <property type="match status" value="1"/>
</dbReference>
<dbReference type="InterPro" id="IPR042460">
    <property type="entry name" value="DCN1-like_PONY"/>
</dbReference>
<dbReference type="GO" id="GO:0005886">
    <property type="term" value="C:plasma membrane"/>
    <property type="evidence" value="ECO:0007669"/>
    <property type="project" value="UniProtKB-ARBA"/>
</dbReference>
<dbReference type="GO" id="GO:0031624">
    <property type="term" value="F:ubiquitin conjugating enzyme binding"/>
    <property type="evidence" value="ECO:0007669"/>
    <property type="project" value="TreeGrafter"/>
</dbReference>
<keyword evidence="4" id="KW-1185">Reference proteome</keyword>
<dbReference type="GO" id="GO:0045116">
    <property type="term" value="P:protein neddylation"/>
    <property type="evidence" value="ECO:0007669"/>
    <property type="project" value="TreeGrafter"/>
</dbReference>
<dbReference type="Gene3D" id="1.10.238.200">
    <property type="entry name" value="Cullin, PONY binding domain"/>
    <property type="match status" value="1"/>
</dbReference>
<dbReference type="PROSITE" id="PS51229">
    <property type="entry name" value="DCUN1"/>
    <property type="match status" value="1"/>
</dbReference>
<evidence type="ECO:0000313" key="5">
    <source>
        <dbReference type="WBParaSite" id="PTRK_0000316300.1"/>
    </source>
</evidence>
<comment type="function">
    <text evidence="2">Neddylation of cullins play an essential role in the regulation of SCF-type complexes activity.</text>
</comment>
<dbReference type="InterPro" id="IPR005176">
    <property type="entry name" value="PONY_dom"/>
</dbReference>
<dbReference type="Pfam" id="PF14555">
    <property type="entry name" value="UBA_4"/>
    <property type="match status" value="1"/>
</dbReference>
<dbReference type="GO" id="GO:0000151">
    <property type="term" value="C:ubiquitin ligase complex"/>
    <property type="evidence" value="ECO:0007669"/>
    <property type="project" value="TreeGrafter"/>
</dbReference>
<evidence type="ECO:0000256" key="1">
    <source>
        <dbReference type="ARBA" id="ARBA00022786"/>
    </source>
</evidence>
<evidence type="ECO:0000256" key="2">
    <source>
        <dbReference type="RuleBase" id="RU410713"/>
    </source>
</evidence>
<organism evidence="4 5">
    <name type="scientific">Parastrongyloides trichosuri</name>
    <name type="common">Possum-specific nematode worm</name>
    <dbReference type="NCBI Taxonomy" id="131310"/>
    <lineage>
        <taxon>Eukaryota</taxon>
        <taxon>Metazoa</taxon>
        <taxon>Ecdysozoa</taxon>
        <taxon>Nematoda</taxon>
        <taxon>Chromadorea</taxon>
        <taxon>Rhabditida</taxon>
        <taxon>Tylenchina</taxon>
        <taxon>Panagrolaimomorpha</taxon>
        <taxon>Strongyloidoidea</taxon>
        <taxon>Strongyloididae</taxon>
        <taxon>Parastrongyloides</taxon>
    </lineage>
</organism>
<protein>
    <recommendedName>
        <fullName evidence="2">Defective in cullin neddylation protein</fullName>
    </recommendedName>
</protein>